<evidence type="ECO:0000313" key="2">
    <source>
        <dbReference type="Proteomes" id="UP000054007"/>
    </source>
</evidence>
<dbReference type="Proteomes" id="UP000054007">
    <property type="component" value="Unassembled WGS sequence"/>
</dbReference>
<evidence type="ECO:0000313" key="1">
    <source>
        <dbReference type="EMBL" id="KIY63956.1"/>
    </source>
</evidence>
<gene>
    <name evidence="1" type="ORF">CYLTODRAFT_413671</name>
</gene>
<sequence length="306" mass="34527">MFTVRCFPRHRRYIFPDALHRPPSTRRALAALASLALARATNATRSTSSRLVWHNNILHSPYAEVEYEDSCMMGCSTSKHQELLGIRFNKFPIEQETQNKRNGCCLLEQSASIMLAEGMEKSKTPFPEPLPMLSAPTSQFSSVSSEFSVIAVPVIKIVSIGRFCAQSLQSVPLSVKPWFGIKSTDQIHSRSVLPPAALLYLRPPAFEVRTEGFGKISFSLFIRNVRREFYLLQWIVKHERKGASEHTAAQVGSVSRRLRYCVQDQRICARHLDGGLFIHYDGITSKDPFKIKALPEISRDFRGLSG</sequence>
<organism evidence="1 2">
    <name type="scientific">Cylindrobasidium torrendii FP15055 ss-10</name>
    <dbReference type="NCBI Taxonomy" id="1314674"/>
    <lineage>
        <taxon>Eukaryota</taxon>
        <taxon>Fungi</taxon>
        <taxon>Dikarya</taxon>
        <taxon>Basidiomycota</taxon>
        <taxon>Agaricomycotina</taxon>
        <taxon>Agaricomycetes</taxon>
        <taxon>Agaricomycetidae</taxon>
        <taxon>Agaricales</taxon>
        <taxon>Marasmiineae</taxon>
        <taxon>Physalacriaceae</taxon>
        <taxon>Cylindrobasidium</taxon>
    </lineage>
</organism>
<dbReference type="AlphaFoldDB" id="A0A0D7B347"/>
<protein>
    <submittedName>
        <fullName evidence="1">Uncharacterized protein</fullName>
    </submittedName>
</protein>
<name>A0A0D7B347_9AGAR</name>
<dbReference type="EMBL" id="KN880662">
    <property type="protein sequence ID" value="KIY63956.1"/>
    <property type="molecule type" value="Genomic_DNA"/>
</dbReference>
<reference evidence="1 2" key="1">
    <citation type="journal article" date="2015" name="Fungal Genet. Biol.">
        <title>Evolution of novel wood decay mechanisms in Agaricales revealed by the genome sequences of Fistulina hepatica and Cylindrobasidium torrendii.</title>
        <authorList>
            <person name="Floudas D."/>
            <person name="Held B.W."/>
            <person name="Riley R."/>
            <person name="Nagy L.G."/>
            <person name="Koehler G."/>
            <person name="Ransdell A.S."/>
            <person name="Younus H."/>
            <person name="Chow J."/>
            <person name="Chiniquy J."/>
            <person name="Lipzen A."/>
            <person name="Tritt A."/>
            <person name="Sun H."/>
            <person name="Haridas S."/>
            <person name="LaButti K."/>
            <person name="Ohm R.A."/>
            <person name="Kues U."/>
            <person name="Blanchette R.A."/>
            <person name="Grigoriev I.V."/>
            <person name="Minto R.E."/>
            <person name="Hibbett D.S."/>
        </authorList>
    </citation>
    <scope>NUCLEOTIDE SEQUENCE [LARGE SCALE GENOMIC DNA]</scope>
    <source>
        <strain evidence="1 2">FP15055 ss-10</strain>
    </source>
</reference>
<accession>A0A0D7B347</accession>
<keyword evidence="2" id="KW-1185">Reference proteome</keyword>
<proteinExistence type="predicted"/>